<comment type="caution">
    <text evidence="1">The sequence shown here is derived from an EMBL/GenBank/DDBJ whole genome shotgun (WGS) entry which is preliminary data.</text>
</comment>
<organism evidence="1 2">
    <name type="scientific">Danxiaibacter flavus</name>
    <dbReference type="NCBI Taxonomy" id="3049108"/>
    <lineage>
        <taxon>Bacteria</taxon>
        <taxon>Pseudomonadati</taxon>
        <taxon>Bacteroidota</taxon>
        <taxon>Chitinophagia</taxon>
        <taxon>Chitinophagales</taxon>
        <taxon>Chitinophagaceae</taxon>
        <taxon>Danxiaibacter</taxon>
    </lineage>
</organism>
<evidence type="ECO:0000313" key="2">
    <source>
        <dbReference type="Proteomes" id="UP001560573"/>
    </source>
</evidence>
<dbReference type="InterPro" id="IPR011990">
    <property type="entry name" value="TPR-like_helical_dom_sf"/>
</dbReference>
<keyword evidence="2" id="KW-1185">Reference proteome</keyword>
<protein>
    <recommendedName>
        <fullName evidence="3">Tetratricopeptide repeat protein</fullName>
    </recommendedName>
</protein>
<reference evidence="1 2" key="1">
    <citation type="submission" date="2023-07" db="EMBL/GenBank/DDBJ databases">
        <authorList>
            <person name="Lian W.-H."/>
        </authorList>
    </citation>
    <scope>NUCLEOTIDE SEQUENCE [LARGE SCALE GENOMIC DNA]</scope>
    <source>
        <strain evidence="1 2">SYSU DXS3180</strain>
    </source>
</reference>
<accession>A0ABV3ZE30</accession>
<gene>
    <name evidence="1" type="ORF">QTN47_11530</name>
</gene>
<dbReference type="SUPFAM" id="SSF48452">
    <property type="entry name" value="TPR-like"/>
    <property type="match status" value="1"/>
</dbReference>
<dbReference type="Gene3D" id="1.25.40.10">
    <property type="entry name" value="Tetratricopeptide repeat domain"/>
    <property type="match status" value="1"/>
</dbReference>
<dbReference type="EMBL" id="JAULBC010000003">
    <property type="protein sequence ID" value="MEX6688131.1"/>
    <property type="molecule type" value="Genomic_DNA"/>
</dbReference>
<proteinExistence type="predicted"/>
<dbReference type="RefSeq" id="WP_369329539.1">
    <property type="nucleotide sequence ID" value="NZ_JAULBC010000003.1"/>
</dbReference>
<evidence type="ECO:0008006" key="3">
    <source>
        <dbReference type="Google" id="ProtNLM"/>
    </source>
</evidence>
<evidence type="ECO:0000313" key="1">
    <source>
        <dbReference type="EMBL" id="MEX6688131.1"/>
    </source>
</evidence>
<name>A0ABV3ZE30_9BACT</name>
<dbReference type="Proteomes" id="UP001560573">
    <property type="component" value="Unassembled WGS sequence"/>
</dbReference>
<sequence length="445" mass="51004">MDLFVEKWEAVAAQTGVNIIRIHALENEKDMVDAFYNYLLGIDTPNHDIPIIFETIFHDEHQYTTALLDELKEMIDLWNNADRSELSIETKNLDWSPDLQLKVNGNPTKLFVENLNSLATHLQLPKGIFLVVILKASFVESKRFCGWLEHAVEAGMDDKFKIIIDDSVAHPFYNDFADKHPGSVTTLKPDLNMDKAMEQVAAMGNPNDAAVQYRQAFLRMTQGIEQRNEKETKKYAAICIEIAEKNLEKNVYWIGQVIAVYAALANDQVGYKNFKKAIEFATSGVEVAERAKELITDEFIYRKFYAQAIMMRASLYAANKSWQKAIDDFDIACEHYFYTNDVILAMEACRMTGYCHKKSGNNDAACKALTDALTFVQDMPKDIIRYTTFPGIIELLLQINNQKYITNDEVHETARSVYGNDWLKEILNWKNPHYEQVSDPTKVMI</sequence>